<reference evidence="2" key="1">
    <citation type="journal article" date="2022" name="Int. J. Mol. Sci.">
        <title>Draft Genome of Tanacetum Coccineum: Genomic Comparison of Closely Related Tanacetum-Family Plants.</title>
        <authorList>
            <person name="Yamashiro T."/>
            <person name="Shiraishi A."/>
            <person name="Nakayama K."/>
            <person name="Satake H."/>
        </authorList>
    </citation>
    <scope>NUCLEOTIDE SEQUENCE</scope>
</reference>
<proteinExistence type="predicted"/>
<keyword evidence="3" id="KW-1185">Reference proteome</keyword>
<accession>A0ABQ5DYL1</accession>
<protein>
    <submittedName>
        <fullName evidence="2">Uncharacterized protein</fullName>
    </submittedName>
</protein>
<reference evidence="2" key="2">
    <citation type="submission" date="2022-01" db="EMBL/GenBank/DDBJ databases">
        <authorList>
            <person name="Yamashiro T."/>
            <person name="Shiraishi A."/>
            <person name="Satake H."/>
            <person name="Nakayama K."/>
        </authorList>
    </citation>
    <scope>NUCLEOTIDE SEQUENCE</scope>
</reference>
<sequence length="103" mass="11134">MSLYSQLEGTGSSVGTAEGSAGARSSSPPSSSLMPSQQHHHDCHHQILNIRIVSIHWQDSTHQGSSLRLRHPQIEADPSFGPSYSSSEASLESLWLGLIRTDV</sequence>
<evidence type="ECO:0000313" key="3">
    <source>
        <dbReference type="Proteomes" id="UP001151760"/>
    </source>
</evidence>
<evidence type="ECO:0000256" key="1">
    <source>
        <dbReference type="SAM" id="MobiDB-lite"/>
    </source>
</evidence>
<name>A0ABQ5DYL1_9ASTR</name>
<dbReference type="EMBL" id="BQNB010015747">
    <property type="protein sequence ID" value="GJT43638.1"/>
    <property type="molecule type" value="Genomic_DNA"/>
</dbReference>
<evidence type="ECO:0000313" key="2">
    <source>
        <dbReference type="EMBL" id="GJT43638.1"/>
    </source>
</evidence>
<dbReference type="Proteomes" id="UP001151760">
    <property type="component" value="Unassembled WGS sequence"/>
</dbReference>
<comment type="caution">
    <text evidence="2">The sequence shown here is derived from an EMBL/GenBank/DDBJ whole genome shotgun (WGS) entry which is preliminary data.</text>
</comment>
<feature type="compositionally biased region" description="Polar residues" evidence="1">
    <location>
        <begin position="1"/>
        <end position="15"/>
    </location>
</feature>
<organism evidence="2 3">
    <name type="scientific">Tanacetum coccineum</name>
    <dbReference type="NCBI Taxonomy" id="301880"/>
    <lineage>
        <taxon>Eukaryota</taxon>
        <taxon>Viridiplantae</taxon>
        <taxon>Streptophyta</taxon>
        <taxon>Embryophyta</taxon>
        <taxon>Tracheophyta</taxon>
        <taxon>Spermatophyta</taxon>
        <taxon>Magnoliopsida</taxon>
        <taxon>eudicotyledons</taxon>
        <taxon>Gunneridae</taxon>
        <taxon>Pentapetalae</taxon>
        <taxon>asterids</taxon>
        <taxon>campanulids</taxon>
        <taxon>Asterales</taxon>
        <taxon>Asteraceae</taxon>
        <taxon>Asteroideae</taxon>
        <taxon>Anthemideae</taxon>
        <taxon>Anthemidinae</taxon>
        <taxon>Tanacetum</taxon>
    </lineage>
</organism>
<gene>
    <name evidence="2" type="ORF">Tco_0952353</name>
</gene>
<feature type="region of interest" description="Disordered" evidence="1">
    <location>
        <begin position="1"/>
        <end position="42"/>
    </location>
</feature>
<feature type="compositionally biased region" description="Low complexity" evidence="1">
    <location>
        <begin position="25"/>
        <end position="36"/>
    </location>
</feature>